<evidence type="ECO:0000259" key="2">
    <source>
        <dbReference type="PROSITE" id="PS50206"/>
    </source>
</evidence>
<feature type="compositionally biased region" description="Low complexity" evidence="1">
    <location>
        <begin position="43"/>
        <end position="57"/>
    </location>
</feature>
<dbReference type="Proteomes" id="UP001054857">
    <property type="component" value="Unassembled WGS sequence"/>
</dbReference>
<dbReference type="InterPro" id="IPR036873">
    <property type="entry name" value="Rhodanese-like_dom_sf"/>
</dbReference>
<proteinExistence type="predicted"/>
<comment type="caution">
    <text evidence="3">The sequence shown here is derived from an EMBL/GenBank/DDBJ whole genome shotgun (WGS) entry which is preliminary data.</text>
</comment>
<gene>
    <name evidence="3" type="ORF">Agub_g7905</name>
</gene>
<dbReference type="PROSITE" id="PS50206">
    <property type="entry name" value="RHODANESE_3"/>
    <property type="match status" value="1"/>
</dbReference>
<dbReference type="PANTHER" id="PTHR44920">
    <property type="entry name" value="RHODANESE-LIKE DOMAIN-CONTAINING PROTEIN 14, CHLOROPLASTIC-RELATED"/>
    <property type="match status" value="1"/>
</dbReference>
<dbReference type="GO" id="GO:0009507">
    <property type="term" value="C:chloroplast"/>
    <property type="evidence" value="ECO:0007669"/>
    <property type="project" value="TreeGrafter"/>
</dbReference>
<dbReference type="EMBL" id="BMAR01000013">
    <property type="protein sequence ID" value="GFR46335.1"/>
    <property type="molecule type" value="Genomic_DNA"/>
</dbReference>
<dbReference type="AlphaFoldDB" id="A0AAD3DQS6"/>
<keyword evidence="4" id="KW-1185">Reference proteome</keyword>
<evidence type="ECO:0000256" key="1">
    <source>
        <dbReference type="SAM" id="MobiDB-lite"/>
    </source>
</evidence>
<dbReference type="GO" id="GO:0004792">
    <property type="term" value="F:thiosulfate-cyanide sulfurtransferase activity"/>
    <property type="evidence" value="ECO:0007669"/>
    <property type="project" value="InterPro"/>
</dbReference>
<dbReference type="Gene3D" id="3.40.250.10">
    <property type="entry name" value="Rhodanese-like domain"/>
    <property type="match status" value="1"/>
</dbReference>
<name>A0AAD3DQS6_9CHLO</name>
<feature type="domain" description="Rhodanese" evidence="2">
    <location>
        <begin position="102"/>
        <end position="237"/>
    </location>
</feature>
<dbReference type="PROSITE" id="PS00380">
    <property type="entry name" value="RHODANESE_1"/>
    <property type="match status" value="1"/>
</dbReference>
<protein>
    <recommendedName>
        <fullName evidence="2">Rhodanese domain-containing protein</fullName>
    </recommendedName>
</protein>
<dbReference type="InterPro" id="IPR001307">
    <property type="entry name" value="Thiosulphate_STrfase_CS"/>
</dbReference>
<dbReference type="PANTHER" id="PTHR44920:SF2">
    <property type="entry name" value="RHODANESE DOMAIN-CONTAINING PROTEIN"/>
    <property type="match status" value="1"/>
</dbReference>
<evidence type="ECO:0000313" key="4">
    <source>
        <dbReference type="Proteomes" id="UP001054857"/>
    </source>
</evidence>
<reference evidence="3 4" key="1">
    <citation type="journal article" date="2021" name="Sci. Rep.">
        <title>Genome sequencing of the multicellular alga Astrephomene provides insights into convergent evolution of germ-soma differentiation.</title>
        <authorList>
            <person name="Yamashita S."/>
            <person name="Yamamoto K."/>
            <person name="Matsuzaki R."/>
            <person name="Suzuki S."/>
            <person name="Yamaguchi H."/>
            <person name="Hirooka S."/>
            <person name="Minakuchi Y."/>
            <person name="Miyagishima S."/>
            <person name="Kawachi M."/>
            <person name="Toyoda A."/>
            <person name="Nozaki H."/>
        </authorList>
    </citation>
    <scope>NUCLEOTIDE SEQUENCE [LARGE SCALE GENOMIC DNA]</scope>
    <source>
        <strain evidence="3 4">NIES-4017</strain>
    </source>
</reference>
<dbReference type="InterPro" id="IPR001763">
    <property type="entry name" value="Rhodanese-like_dom"/>
</dbReference>
<evidence type="ECO:0000313" key="3">
    <source>
        <dbReference type="EMBL" id="GFR46335.1"/>
    </source>
</evidence>
<feature type="region of interest" description="Disordered" evidence="1">
    <location>
        <begin position="1"/>
        <end position="21"/>
    </location>
</feature>
<dbReference type="Pfam" id="PF00581">
    <property type="entry name" value="Rhodanese"/>
    <property type="match status" value="1"/>
</dbReference>
<dbReference type="CDD" id="cd00158">
    <property type="entry name" value="RHOD"/>
    <property type="match status" value="1"/>
</dbReference>
<dbReference type="InterPro" id="IPR043186">
    <property type="entry name" value="Str14"/>
</dbReference>
<accession>A0AAD3DQS6</accession>
<feature type="region of interest" description="Disordered" evidence="1">
    <location>
        <begin position="43"/>
        <end position="73"/>
    </location>
</feature>
<sequence length="239" mass="26101">MQLRGYVDTAPSHATRHATRPRVCTLRHRSAAGRATTISVLAQQQQDPQPLTQTSSQLRSGPTGLNVGQHRPTSPAGWAEMAAALRQANVRMVAPQELSWLSEKGAVLLDIRPAENYQEGHLPGAVNVPFYQPIQGWTPWQVARRMGYALFGIAHGTEVNPNFMADVSKLVADPASTPVVLYCSLGGSLEPTNNDKNGQQTRSMVAAYGLTQAGFKALHILKGGYFDWIANDREIEIFE</sequence>
<organism evidence="3 4">
    <name type="scientific">Astrephomene gubernaculifera</name>
    <dbReference type="NCBI Taxonomy" id="47775"/>
    <lineage>
        <taxon>Eukaryota</taxon>
        <taxon>Viridiplantae</taxon>
        <taxon>Chlorophyta</taxon>
        <taxon>core chlorophytes</taxon>
        <taxon>Chlorophyceae</taxon>
        <taxon>CS clade</taxon>
        <taxon>Chlamydomonadales</taxon>
        <taxon>Astrephomenaceae</taxon>
        <taxon>Astrephomene</taxon>
    </lineage>
</organism>
<dbReference type="SMART" id="SM00450">
    <property type="entry name" value="RHOD"/>
    <property type="match status" value="1"/>
</dbReference>
<dbReference type="SUPFAM" id="SSF52821">
    <property type="entry name" value="Rhodanese/Cell cycle control phosphatase"/>
    <property type="match status" value="1"/>
</dbReference>